<comment type="caution">
    <text evidence="2">The sequence shown here is derived from an EMBL/GenBank/DDBJ whole genome shotgun (WGS) entry which is preliminary data.</text>
</comment>
<reference evidence="2" key="1">
    <citation type="submission" date="2021-03" db="EMBL/GenBank/DDBJ databases">
        <title>Sagittula salina sp. nov. strain M10.9X isolated from the marine waste.</title>
        <authorList>
            <person name="Satari L."/>
            <person name="Molina-Menor E."/>
            <person name="Vidal-Verdu A."/>
            <person name="Pascual J."/>
            <person name="Pereto J."/>
            <person name="Porcar M."/>
        </authorList>
    </citation>
    <scope>NUCLEOTIDE SEQUENCE</scope>
    <source>
        <strain evidence="2">M10.9X</strain>
    </source>
</reference>
<feature type="transmembrane region" description="Helical" evidence="1">
    <location>
        <begin position="58"/>
        <end position="83"/>
    </location>
</feature>
<feature type="transmembrane region" description="Helical" evidence="1">
    <location>
        <begin position="138"/>
        <end position="157"/>
    </location>
</feature>
<keyword evidence="1" id="KW-1133">Transmembrane helix</keyword>
<dbReference type="Proteomes" id="UP000675940">
    <property type="component" value="Unassembled WGS sequence"/>
</dbReference>
<keyword evidence="1" id="KW-0472">Membrane</keyword>
<evidence type="ECO:0000313" key="3">
    <source>
        <dbReference type="Proteomes" id="UP000675940"/>
    </source>
</evidence>
<evidence type="ECO:0000256" key="1">
    <source>
        <dbReference type="SAM" id="Phobius"/>
    </source>
</evidence>
<dbReference type="RefSeq" id="WP_209359696.1">
    <property type="nucleotide sequence ID" value="NZ_JAGISH010000002.1"/>
</dbReference>
<dbReference type="EMBL" id="JAGISH010000002">
    <property type="protein sequence ID" value="MBP0481837.1"/>
    <property type="molecule type" value="Genomic_DNA"/>
</dbReference>
<dbReference type="Pfam" id="PF09948">
    <property type="entry name" value="PpoB2"/>
    <property type="match status" value="1"/>
</dbReference>
<gene>
    <name evidence="2" type="ORF">J5474_04945</name>
</gene>
<organism evidence="2 3">
    <name type="scientific">Sagittula salina</name>
    <dbReference type="NCBI Taxonomy" id="2820268"/>
    <lineage>
        <taxon>Bacteria</taxon>
        <taxon>Pseudomonadati</taxon>
        <taxon>Pseudomonadota</taxon>
        <taxon>Alphaproteobacteria</taxon>
        <taxon>Rhodobacterales</taxon>
        <taxon>Roseobacteraceae</taxon>
        <taxon>Sagittula</taxon>
    </lineage>
</organism>
<feature type="transmembrane region" description="Helical" evidence="1">
    <location>
        <begin position="197"/>
        <end position="218"/>
    </location>
</feature>
<protein>
    <submittedName>
        <fullName evidence="2">DUF2182 domain-containing protein</fullName>
    </submittedName>
</protein>
<sequence>MQLAGRDIFRRSVSARDLFWLGFFAAVLAAWGWLYLMAVERGGPLWAETLASLCGVEAGRAGIGAVWGMWAAMSVAMMLPTLLPMLAGYQRFALRVSRPVAGQAGLVLGFLAVWLGFSGIATLVQVRLSAAGLVDARGVVSVALQGALLMGAGLWQFTGVKARCQSACLSPMAYFLGRFRAGFGGGLRMGLEIGRDCLGCCWAIMALGFVGGVMNLGWMGVATVLMVLEKLPGPGQAVRRPLGGVMVASALAVWGMGI</sequence>
<feature type="transmembrane region" description="Helical" evidence="1">
    <location>
        <begin position="104"/>
        <end position="126"/>
    </location>
</feature>
<dbReference type="AlphaFoldDB" id="A0A940MN62"/>
<accession>A0A940MN62</accession>
<keyword evidence="1" id="KW-0812">Transmembrane</keyword>
<name>A0A940MN62_9RHOB</name>
<dbReference type="InterPro" id="IPR018688">
    <property type="entry name" value="PpoB2-like"/>
</dbReference>
<feature type="transmembrane region" description="Helical" evidence="1">
    <location>
        <begin position="18"/>
        <end position="38"/>
    </location>
</feature>
<keyword evidence="3" id="KW-1185">Reference proteome</keyword>
<evidence type="ECO:0000313" key="2">
    <source>
        <dbReference type="EMBL" id="MBP0481837.1"/>
    </source>
</evidence>
<proteinExistence type="predicted"/>